<dbReference type="AlphaFoldDB" id="A0AA36AME2"/>
<reference evidence="1" key="1">
    <citation type="submission" date="2023-08" db="EMBL/GenBank/DDBJ databases">
        <authorList>
            <person name="Alioto T."/>
            <person name="Alioto T."/>
            <person name="Gomez Garrido J."/>
        </authorList>
    </citation>
    <scope>NUCLEOTIDE SEQUENCE</scope>
</reference>
<dbReference type="EMBL" id="OX597815">
    <property type="protein sequence ID" value="CAI9718831.1"/>
    <property type="molecule type" value="Genomic_DNA"/>
</dbReference>
<name>A0AA36AME2_OCTVU</name>
<accession>A0AA36AME2</accession>
<evidence type="ECO:0000313" key="1">
    <source>
        <dbReference type="EMBL" id="CAI9718831.1"/>
    </source>
</evidence>
<protein>
    <submittedName>
        <fullName evidence="1">Uncharacterized protein</fullName>
    </submittedName>
</protein>
<keyword evidence="2" id="KW-1185">Reference proteome</keyword>
<evidence type="ECO:0000313" key="2">
    <source>
        <dbReference type="Proteomes" id="UP001162480"/>
    </source>
</evidence>
<dbReference type="Proteomes" id="UP001162480">
    <property type="component" value="Chromosome 2"/>
</dbReference>
<proteinExistence type="predicted"/>
<organism evidence="1 2">
    <name type="scientific">Octopus vulgaris</name>
    <name type="common">Common octopus</name>
    <dbReference type="NCBI Taxonomy" id="6645"/>
    <lineage>
        <taxon>Eukaryota</taxon>
        <taxon>Metazoa</taxon>
        <taxon>Spiralia</taxon>
        <taxon>Lophotrochozoa</taxon>
        <taxon>Mollusca</taxon>
        <taxon>Cephalopoda</taxon>
        <taxon>Coleoidea</taxon>
        <taxon>Octopodiformes</taxon>
        <taxon>Octopoda</taxon>
        <taxon>Incirrata</taxon>
        <taxon>Octopodidae</taxon>
        <taxon>Octopus</taxon>
    </lineage>
</organism>
<gene>
    <name evidence="1" type="ORF">OCTVUL_1B015271</name>
</gene>
<sequence>MAMAFATMVTEVERLQISVGGCIISSDTENAAEYVLQCREITVCFVVVVDNSSNYKPGLLQILLHPLHCDVYTAQS</sequence>